<dbReference type="AlphaFoldDB" id="A0A0S6VPZ6"/>
<proteinExistence type="predicted"/>
<dbReference type="EMBL" id="DF820455">
    <property type="protein sequence ID" value="GAK49229.1"/>
    <property type="molecule type" value="Genomic_DNA"/>
</dbReference>
<dbReference type="CDD" id="cd11297">
    <property type="entry name" value="PIN_LabA-like_N_1"/>
    <property type="match status" value="1"/>
</dbReference>
<dbReference type="PANTHER" id="PTHR35811:SF1">
    <property type="entry name" value="HTH OST-TYPE DOMAIN-CONTAINING PROTEIN"/>
    <property type="match status" value="1"/>
</dbReference>
<feature type="domain" description="NYN" evidence="1">
    <location>
        <begin position="3"/>
        <end position="144"/>
    </location>
</feature>
<protein>
    <recommendedName>
        <fullName evidence="1">NYN domain-containing protein</fullName>
    </recommendedName>
</protein>
<dbReference type="STRING" id="1499966.U14_00448"/>
<accession>A0A0S6VPZ6</accession>
<evidence type="ECO:0000259" key="1">
    <source>
        <dbReference type="Pfam" id="PF01936"/>
    </source>
</evidence>
<gene>
    <name evidence="2" type="ORF">U14_00448</name>
</gene>
<organism evidence="2">
    <name type="scientific">Candidatus Moduliflexus flocculans</name>
    <dbReference type="NCBI Taxonomy" id="1499966"/>
    <lineage>
        <taxon>Bacteria</taxon>
        <taxon>Candidatus Moduliflexota</taxon>
        <taxon>Candidatus Moduliflexia</taxon>
        <taxon>Candidatus Moduliflexales</taxon>
        <taxon>Candidatus Moduliflexaceae</taxon>
    </lineage>
</organism>
<dbReference type="PANTHER" id="PTHR35811">
    <property type="entry name" value="SLR1870 PROTEIN"/>
    <property type="match status" value="1"/>
</dbReference>
<dbReference type="Proteomes" id="UP000030700">
    <property type="component" value="Unassembled WGS sequence"/>
</dbReference>
<evidence type="ECO:0000313" key="3">
    <source>
        <dbReference type="Proteomes" id="UP000030700"/>
    </source>
</evidence>
<evidence type="ECO:0000313" key="2">
    <source>
        <dbReference type="EMBL" id="GAK49229.1"/>
    </source>
</evidence>
<dbReference type="GO" id="GO:0004540">
    <property type="term" value="F:RNA nuclease activity"/>
    <property type="evidence" value="ECO:0007669"/>
    <property type="project" value="InterPro"/>
</dbReference>
<dbReference type="Gene3D" id="3.40.50.1010">
    <property type="entry name" value="5'-nuclease"/>
    <property type="match status" value="1"/>
</dbReference>
<dbReference type="HOGENOM" id="CLU_836530_0_0_0"/>
<name>A0A0S6VPZ6_9BACT</name>
<dbReference type="InterPro" id="IPR021139">
    <property type="entry name" value="NYN"/>
</dbReference>
<reference evidence="2" key="1">
    <citation type="journal article" date="2015" name="PeerJ">
        <title>First genomic representation of candidate bacterial phylum KSB3 points to enhanced environmental sensing as a trigger of wastewater bulking.</title>
        <authorList>
            <person name="Sekiguchi Y."/>
            <person name="Ohashi A."/>
            <person name="Parks D.H."/>
            <person name="Yamauchi T."/>
            <person name="Tyson G.W."/>
            <person name="Hugenholtz P."/>
        </authorList>
    </citation>
    <scope>NUCLEOTIDE SEQUENCE [LARGE SCALE GENOMIC DNA]</scope>
</reference>
<keyword evidence="3" id="KW-1185">Reference proteome</keyword>
<sequence length="329" mass="37519">MSNVAIFWDIENVNPSSSTLFIDGLMSYVDEIGKVSYSVVVGDWHHNINHEIPLHLAENGFELIYTPQPRGKRRHRKNSVDIILITKATEMIFQLPHISTYVIITGDSDFRPLLQILKKHGKEIIVICDARNASESLLEYADDYKDYRALLPDDDQESPSPDAQAAAVSAALSKKEAFKILRESVSQMVRNKKIPTPGSVKVRMRLLNENFQGNVEGVKKWQDFINEAVKNNIITMTDDNGQTILGMPSGVPAQDELPKIFKELLDVIGEHHGQEEWVKFNKINTVMINKGIKIKEYNYSKFKKLMMDAEKRGLIETRNTGFQWYAKLK</sequence>
<dbReference type="Pfam" id="PF01936">
    <property type="entry name" value="NYN"/>
    <property type="match status" value="1"/>
</dbReference>